<dbReference type="Gene3D" id="3.40.190.10">
    <property type="entry name" value="Periplasmic binding protein-like II"/>
    <property type="match status" value="1"/>
</dbReference>
<comment type="caution">
    <text evidence="2">The sequence shown here is derived from an EMBL/GenBank/DDBJ whole genome shotgun (WGS) entry which is preliminary data.</text>
</comment>
<dbReference type="PROSITE" id="PS51257">
    <property type="entry name" value="PROKAR_LIPOPROTEIN"/>
    <property type="match status" value="1"/>
</dbReference>
<evidence type="ECO:0008006" key="4">
    <source>
        <dbReference type="Google" id="ProtNLM"/>
    </source>
</evidence>
<dbReference type="Proteomes" id="UP000295757">
    <property type="component" value="Unassembled WGS sequence"/>
</dbReference>
<dbReference type="OrthoDB" id="399723at2"/>
<dbReference type="RefSeq" id="WP_134110321.1">
    <property type="nucleotide sequence ID" value="NZ_SOCN01000001.1"/>
</dbReference>
<feature type="signal peptide" evidence="1">
    <location>
        <begin position="1"/>
        <end position="24"/>
    </location>
</feature>
<organism evidence="2 3">
    <name type="scientific">Mycoplasmopsis mustelae</name>
    <dbReference type="NCBI Taxonomy" id="171289"/>
    <lineage>
        <taxon>Bacteria</taxon>
        <taxon>Bacillati</taxon>
        <taxon>Mycoplasmatota</taxon>
        <taxon>Mycoplasmoidales</taxon>
        <taxon>Metamycoplasmataceae</taxon>
        <taxon>Mycoplasmopsis</taxon>
    </lineage>
</organism>
<gene>
    <name evidence="2" type="ORF">BCF59_0170</name>
</gene>
<sequence length="829" mass="93398">MKSKKLLILSSSAFSIGALSVAVSCGSPTTGKNSKDIYVAVDGAQKDFYNEVKKIFDETDAHKKDGFELKFITKGVFDALNLGTVGLNDQTVPDIFYLPQDRVTEFVQNNYLVDLDKFFGKTNGENGESNILETIKTETQLTDNQLPELRTFGTVTGSNKTGDKTLSKFVGIRHNKEGIVLASAKDKEATIKELNNKNTDTLKELVEQGKVILRLQDFWYGNGILYGGIQKAWDNLPDDQKEFYGQDLKDSFYSKNLYKKDDGKVSSWFLKDDKYHPLLKQGLTAVADVLWPVIQAAYFMSADEFKNTPWGKNGLSQGDLQGMYITDLNQVNNSIFNAITNKKLEYALIGTWDVQNARQAANAKSFFNVVNIDDNEEYRQAQGAWLYAISSRNNGSSDLRKKALEEVIKAAFKTESYYKYFKQDSKVPFSQAIQTQIEEKIQQENSPQLKVINDFAKSLGYTDYQDLKQTFGETIKKLSVSKSWDGNFNNWGTWENLSNSNKPDADANLISKTKMVSTAELQGEYAAKLKEVNDSQLDALPLRNTVAALLGLSTDWSKMLVGNGQSWQVSESLLKSGAWEKLTSEDALKKYGNVNLVQEKKEGNKLGTFHVRKIEKFIFGVDGDSESEKQALLDEIIAAMKNNTLKQLKDKIFANAKFFSNTASKTTVSDAEIKKVVDLYLNSYINFARIYAVVDEYIANTKMKKKDQTDSNVTIAETDAKIQTYEKFLSINFVFDVLTSKTSIKDNGIGILKVQPSRFDNSNPQLSSVWTNWNDKTFGNQEWYKGLKNINTKEDFINAMEDKLSANYTETVNTFNTQNSNVRVVFTDK</sequence>
<evidence type="ECO:0000313" key="2">
    <source>
        <dbReference type="EMBL" id="TDV24219.1"/>
    </source>
</evidence>
<keyword evidence="3" id="KW-1185">Reference proteome</keyword>
<evidence type="ECO:0000256" key="1">
    <source>
        <dbReference type="SAM" id="SignalP"/>
    </source>
</evidence>
<dbReference type="EMBL" id="SOCN01000001">
    <property type="protein sequence ID" value="TDV24219.1"/>
    <property type="molecule type" value="Genomic_DNA"/>
</dbReference>
<evidence type="ECO:0000313" key="3">
    <source>
        <dbReference type="Proteomes" id="UP000295757"/>
    </source>
</evidence>
<accession>A0A4R7UCU6</accession>
<name>A0A4R7UCU6_9BACT</name>
<dbReference type="AlphaFoldDB" id="A0A4R7UCU6"/>
<protein>
    <recommendedName>
        <fullName evidence="4">Lipoprotein</fullName>
    </recommendedName>
</protein>
<keyword evidence="1" id="KW-0732">Signal</keyword>
<feature type="chain" id="PRO_5020447825" description="Lipoprotein" evidence="1">
    <location>
        <begin position="25"/>
        <end position="829"/>
    </location>
</feature>
<proteinExistence type="predicted"/>
<reference evidence="2 3" key="1">
    <citation type="submission" date="2019-03" db="EMBL/GenBank/DDBJ databases">
        <title>Genomic Encyclopedia of Archaeal and Bacterial Type Strains, Phase II (KMG-II): from individual species to whole genera.</title>
        <authorList>
            <person name="Goeker M."/>
        </authorList>
    </citation>
    <scope>NUCLEOTIDE SEQUENCE [LARGE SCALE GENOMIC DNA]</scope>
    <source>
        <strain evidence="2 3">ATCC 35214</strain>
    </source>
</reference>
<dbReference type="SUPFAM" id="SSF53850">
    <property type="entry name" value="Periplasmic binding protein-like II"/>
    <property type="match status" value="1"/>
</dbReference>